<comment type="caution">
    <text evidence="1">The sequence shown here is derived from an EMBL/GenBank/DDBJ whole genome shotgun (WGS) entry which is preliminary data.</text>
</comment>
<name>A0ABP6Z0P4_9ACTN</name>
<sequence>MRPSPHVLDLFAVPEDPQPLPGGQGFTVRAGDLVLSPDRDPVTQDWLSPLLARFAVRLDVDPARHPQDLRVAMPVPARDGSWVVDGWGASRYEPGTVTCRNLDVTIAAGHVLHARFASLVREQPAGLEGRTDRWSVAERVAFWEAPVPPLRPAVAHWVTRIRASIDGSPLGPDQLVHRDLAGNVLLDAGGAPVVIDVSPAWRPVLWADAVCVLDSVMWQGAPVEVLREWTSGPARSAMLRAAVFRLVADNPGEPQGLDAYLDAVGPVMVPA</sequence>
<keyword evidence="2" id="KW-1185">Reference proteome</keyword>
<evidence type="ECO:0000313" key="1">
    <source>
        <dbReference type="EMBL" id="GAA3593171.1"/>
    </source>
</evidence>
<dbReference type="SUPFAM" id="SSF56112">
    <property type="entry name" value="Protein kinase-like (PK-like)"/>
    <property type="match status" value="1"/>
</dbReference>
<accession>A0ABP6Z0P4</accession>
<dbReference type="RefSeq" id="WP_231488385.1">
    <property type="nucleotide sequence ID" value="NZ_BAAAZO010000001.1"/>
</dbReference>
<gene>
    <name evidence="1" type="ORF">GCM10022223_05040</name>
</gene>
<organism evidence="1 2">
    <name type="scientific">Kineosporia mesophila</name>
    <dbReference type="NCBI Taxonomy" id="566012"/>
    <lineage>
        <taxon>Bacteria</taxon>
        <taxon>Bacillati</taxon>
        <taxon>Actinomycetota</taxon>
        <taxon>Actinomycetes</taxon>
        <taxon>Kineosporiales</taxon>
        <taxon>Kineosporiaceae</taxon>
        <taxon>Kineosporia</taxon>
    </lineage>
</organism>
<evidence type="ECO:0008006" key="3">
    <source>
        <dbReference type="Google" id="ProtNLM"/>
    </source>
</evidence>
<dbReference type="EMBL" id="BAAAZO010000001">
    <property type="protein sequence ID" value="GAA3593171.1"/>
    <property type="molecule type" value="Genomic_DNA"/>
</dbReference>
<reference evidence="2" key="1">
    <citation type="journal article" date="2019" name="Int. J. Syst. Evol. Microbiol.">
        <title>The Global Catalogue of Microorganisms (GCM) 10K type strain sequencing project: providing services to taxonomists for standard genome sequencing and annotation.</title>
        <authorList>
            <consortium name="The Broad Institute Genomics Platform"/>
            <consortium name="The Broad Institute Genome Sequencing Center for Infectious Disease"/>
            <person name="Wu L."/>
            <person name="Ma J."/>
        </authorList>
    </citation>
    <scope>NUCLEOTIDE SEQUENCE [LARGE SCALE GENOMIC DNA]</scope>
    <source>
        <strain evidence="2">JCM 16902</strain>
    </source>
</reference>
<evidence type="ECO:0000313" key="2">
    <source>
        <dbReference type="Proteomes" id="UP001501074"/>
    </source>
</evidence>
<dbReference type="InterPro" id="IPR011009">
    <property type="entry name" value="Kinase-like_dom_sf"/>
</dbReference>
<protein>
    <recommendedName>
        <fullName evidence="3">Aminoglycoside phosphotransferase</fullName>
    </recommendedName>
</protein>
<proteinExistence type="predicted"/>
<dbReference type="Proteomes" id="UP001501074">
    <property type="component" value="Unassembled WGS sequence"/>
</dbReference>